<sequence length="300" mass="32609">MQNAAQVSRMDTPCFAEPSKADGLLPARKMLQNKVRHIRKRRLFQHRSQTPSGVKTNAEWIAGLREHLLAQVQSPQSSAPSNIENMRPSSSASPHDQNIDPAIAGSGLTLSGTSAESGGDDNNGYGSTKKGGKRELSTSKRAAQNRAAQRAFRQRKEGHIKKLEEQVRDLHALEENYKAIQAENYQLRDYIINLQSRLIETQGELPPPPLNIDLNQPRHDTLQHHGPAPTAPMGASAVSQLQASAAQVVADLGNGKHHHEEAAYLTGDVYPSKRLKNGENVGAVPGTEPGTKLETNGNSI</sequence>
<evidence type="ECO:0000256" key="5">
    <source>
        <dbReference type="ARBA" id="ARBA00023125"/>
    </source>
</evidence>
<evidence type="ECO:0000256" key="8">
    <source>
        <dbReference type="ARBA" id="ARBA00044067"/>
    </source>
</evidence>
<feature type="region of interest" description="Disordered" evidence="9">
    <location>
        <begin position="72"/>
        <end position="157"/>
    </location>
</feature>
<evidence type="ECO:0000256" key="1">
    <source>
        <dbReference type="ARBA" id="ARBA00004049"/>
    </source>
</evidence>
<comment type="function">
    <text evidence="1">Putative transcription factor.</text>
</comment>
<evidence type="ECO:0000256" key="7">
    <source>
        <dbReference type="ARBA" id="ARBA00023242"/>
    </source>
</evidence>
<feature type="region of interest" description="Disordered" evidence="9">
    <location>
        <begin position="275"/>
        <end position="300"/>
    </location>
</feature>
<dbReference type="Pfam" id="PF00170">
    <property type="entry name" value="bZIP_1"/>
    <property type="match status" value="1"/>
</dbReference>
<keyword evidence="12" id="KW-1185">Reference proteome</keyword>
<keyword evidence="6" id="KW-0804">Transcription</keyword>
<evidence type="ECO:0000256" key="2">
    <source>
        <dbReference type="ARBA" id="ARBA00004123"/>
    </source>
</evidence>
<accession>A0A9P8I9W1</accession>
<comment type="subcellular location">
    <subcellularLocation>
        <location evidence="2">Nucleus</location>
    </subcellularLocation>
</comment>
<keyword evidence="5" id="KW-0238">DNA-binding</keyword>
<keyword evidence="4" id="KW-0805">Transcription regulation</keyword>
<dbReference type="InterPro" id="IPR050936">
    <property type="entry name" value="AP-1-like"/>
</dbReference>
<evidence type="ECO:0000256" key="4">
    <source>
        <dbReference type="ARBA" id="ARBA00023015"/>
    </source>
</evidence>
<feature type="compositionally biased region" description="Low complexity" evidence="9">
    <location>
        <begin position="141"/>
        <end position="151"/>
    </location>
</feature>
<name>A0A9P8I9W1_9PEZI</name>
<evidence type="ECO:0000256" key="9">
    <source>
        <dbReference type="SAM" id="MobiDB-lite"/>
    </source>
</evidence>
<dbReference type="AlphaFoldDB" id="A0A9P8I9W1"/>
<evidence type="ECO:0000256" key="6">
    <source>
        <dbReference type="ARBA" id="ARBA00023163"/>
    </source>
</evidence>
<evidence type="ECO:0000259" key="10">
    <source>
        <dbReference type="PROSITE" id="PS00036"/>
    </source>
</evidence>
<organism evidence="11 12">
    <name type="scientific">Trichoglossum hirsutum</name>
    <dbReference type="NCBI Taxonomy" id="265104"/>
    <lineage>
        <taxon>Eukaryota</taxon>
        <taxon>Fungi</taxon>
        <taxon>Dikarya</taxon>
        <taxon>Ascomycota</taxon>
        <taxon>Pezizomycotina</taxon>
        <taxon>Geoglossomycetes</taxon>
        <taxon>Geoglossales</taxon>
        <taxon>Geoglossaceae</taxon>
        <taxon>Trichoglossum</taxon>
    </lineage>
</organism>
<evidence type="ECO:0000313" key="12">
    <source>
        <dbReference type="Proteomes" id="UP000750711"/>
    </source>
</evidence>
<proteinExistence type="inferred from homology"/>
<dbReference type="Proteomes" id="UP000750711">
    <property type="component" value="Unassembled WGS sequence"/>
</dbReference>
<dbReference type="GO" id="GO:0090575">
    <property type="term" value="C:RNA polymerase II transcription regulator complex"/>
    <property type="evidence" value="ECO:0007669"/>
    <property type="project" value="TreeGrafter"/>
</dbReference>
<dbReference type="Gene3D" id="1.20.5.170">
    <property type="match status" value="1"/>
</dbReference>
<dbReference type="GO" id="GO:0001228">
    <property type="term" value="F:DNA-binding transcription activator activity, RNA polymerase II-specific"/>
    <property type="evidence" value="ECO:0007669"/>
    <property type="project" value="TreeGrafter"/>
</dbReference>
<dbReference type="InterPro" id="IPR004827">
    <property type="entry name" value="bZIP"/>
</dbReference>
<feature type="compositionally biased region" description="Polar residues" evidence="9">
    <location>
        <begin position="82"/>
        <end position="96"/>
    </location>
</feature>
<feature type="domain" description="BZIP" evidence="10">
    <location>
        <begin position="140"/>
        <end position="155"/>
    </location>
</feature>
<reference evidence="11" key="1">
    <citation type="submission" date="2021-03" db="EMBL/GenBank/DDBJ databases">
        <title>Comparative genomics and phylogenomic investigation of the class Geoglossomycetes provide insights into ecological specialization and systematics.</title>
        <authorList>
            <person name="Melie T."/>
            <person name="Pirro S."/>
            <person name="Miller A.N."/>
            <person name="Quandt A."/>
        </authorList>
    </citation>
    <scope>NUCLEOTIDE SEQUENCE</scope>
    <source>
        <strain evidence="11">CAQ_001_2017</strain>
    </source>
</reference>
<gene>
    <name evidence="11" type="ORF">GP486_008409</name>
</gene>
<evidence type="ECO:0000313" key="11">
    <source>
        <dbReference type="EMBL" id="KAH0547738.1"/>
    </source>
</evidence>
<evidence type="ECO:0000256" key="3">
    <source>
        <dbReference type="ARBA" id="ARBA00007163"/>
    </source>
</evidence>
<dbReference type="EMBL" id="JAGHQM010003210">
    <property type="protein sequence ID" value="KAH0547738.1"/>
    <property type="molecule type" value="Genomic_DNA"/>
</dbReference>
<dbReference type="PROSITE" id="PS00036">
    <property type="entry name" value="BZIP_BASIC"/>
    <property type="match status" value="1"/>
</dbReference>
<dbReference type="GO" id="GO:0000976">
    <property type="term" value="F:transcription cis-regulatory region binding"/>
    <property type="evidence" value="ECO:0007669"/>
    <property type="project" value="InterPro"/>
</dbReference>
<feature type="compositionally biased region" description="Low complexity" evidence="9">
    <location>
        <begin position="72"/>
        <end position="81"/>
    </location>
</feature>
<dbReference type="PANTHER" id="PTHR40621">
    <property type="entry name" value="TRANSCRIPTION FACTOR KAPC-RELATED"/>
    <property type="match status" value="1"/>
</dbReference>
<protein>
    <recommendedName>
        <fullName evidence="8">Putative transcription factor kapC</fullName>
    </recommendedName>
</protein>
<dbReference type="InterPro" id="IPR046347">
    <property type="entry name" value="bZIP_sf"/>
</dbReference>
<comment type="similarity">
    <text evidence="3">Belongs to the bZIP family.</text>
</comment>
<dbReference type="SMART" id="SM00338">
    <property type="entry name" value="BRLZ"/>
    <property type="match status" value="1"/>
</dbReference>
<comment type="caution">
    <text evidence="11">The sequence shown here is derived from an EMBL/GenBank/DDBJ whole genome shotgun (WGS) entry which is preliminary data.</text>
</comment>
<keyword evidence="7" id="KW-0539">Nucleus</keyword>
<dbReference type="PANTHER" id="PTHR40621:SF11">
    <property type="entry name" value="TRANSCRIPTION FACTOR KAPC-RELATED"/>
    <property type="match status" value="1"/>
</dbReference>
<dbReference type="SUPFAM" id="SSF57959">
    <property type="entry name" value="Leucine zipper domain"/>
    <property type="match status" value="1"/>
</dbReference>